<feature type="domain" description="DUF4910" evidence="1">
    <location>
        <begin position="32"/>
        <end position="227"/>
    </location>
</feature>
<dbReference type="EMBL" id="UINC01184670">
    <property type="protein sequence ID" value="SVD95989.1"/>
    <property type="molecule type" value="Genomic_DNA"/>
</dbReference>
<feature type="non-terminal residue" evidence="2">
    <location>
        <position position="1"/>
    </location>
</feature>
<protein>
    <recommendedName>
        <fullName evidence="1">DUF4910 domain-containing protein</fullName>
    </recommendedName>
</protein>
<dbReference type="InterPro" id="IPR032589">
    <property type="entry name" value="DUF4910"/>
</dbReference>
<dbReference type="SUPFAM" id="SSF53187">
    <property type="entry name" value="Zn-dependent exopeptidases"/>
    <property type="match status" value="1"/>
</dbReference>
<dbReference type="Pfam" id="PF16254">
    <property type="entry name" value="DUF4910"/>
    <property type="match status" value="1"/>
</dbReference>
<gene>
    <name evidence="2" type="ORF">METZ01_LOCUS448843</name>
</gene>
<accession>A0A382ZL70</accession>
<name>A0A382ZL70_9ZZZZ</name>
<proteinExistence type="predicted"/>
<evidence type="ECO:0000259" key="1">
    <source>
        <dbReference type="Pfam" id="PF16254"/>
    </source>
</evidence>
<sequence length="257" mass="29046">ENWGFCVTKEQLDKLADTVGALEVCIDSSFDENGSLTIGELVVPGKISKEILISAYICHPSLANDNLSGTIMTAFLARELLTKADLNYSYRIIFVPETIGAIAYCAMNEPIMKSIDQGLVVTGVAGPGKHGYKQCYEIDHPINYYIEEVFRENSIDFITYPFDIHGSDERQYSSQSFRINTASLTKDKYYEYEYYHSSLDNLEFISSEHMAKTLNLHIQLLDKLDKNIVFKNKVDHCEVMLSKYDLYPKTGGDLLPG</sequence>
<reference evidence="2" key="1">
    <citation type="submission" date="2018-05" db="EMBL/GenBank/DDBJ databases">
        <authorList>
            <person name="Lanie J.A."/>
            <person name="Ng W.-L."/>
            <person name="Kazmierczak K.M."/>
            <person name="Andrzejewski T.M."/>
            <person name="Davidsen T.M."/>
            <person name="Wayne K.J."/>
            <person name="Tettelin H."/>
            <person name="Glass J.I."/>
            <person name="Rusch D."/>
            <person name="Podicherti R."/>
            <person name="Tsui H.-C.T."/>
            <person name="Winkler M.E."/>
        </authorList>
    </citation>
    <scope>NUCLEOTIDE SEQUENCE</scope>
</reference>
<evidence type="ECO:0000313" key="2">
    <source>
        <dbReference type="EMBL" id="SVD95989.1"/>
    </source>
</evidence>
<dbReference type="Gene3D" id="3.40.630.10">
    <property type="entry name" value="Zn peptidases"/>
    <property type="match status" value="1"/>
</dbReference>
<dbReference type="AlphaFoldDB" id="A0A382ZL70"/>
<feature type="non-terminal residue" evidence="2">
    <location>
        <position position="257"/>
    </location>
</feature>
<organism evidence="2">
    <name type="scientific">marine metagenome</name>
    <dbReference type="NCBI Taxonomy" id="408172"/>
    <lineage>
        <taxon>unclassified sequences</taxon>
        <taxon>metagenomes</taxon>
        <taxon>ecological metagenomes</taxon>
    </lineage>
</organism>